<dbReference type="EMBL" id="HACA01004454">
    <property type="protein sequence ID" value="CDW21815.1"/>
    <property type="molecule type" value="Transcribed_RNA"/>
</dbReference>
<dbReference type="AlphaFoldDB" id="A0A0K2T7N2"/>
<sequence>MNIKTKKLQLVQCSYTSCNSYTTYCGPGAKALQVTHCNYLFLYRKECFYVSYLIHFTNINFQTASFPKPIWNTEF</sequence>
<proteinExistence type="predicted"/>
<evidence type="ECO:0000313" key="1">
    <source>
        <dbReference type="EMBL" id="CDW21815.1"/>
    </source>
</evidence>
<organism evidence="1">
    <name type="scientific">Lepeophtheirus salmonis</name>
    <name type="common">Salmon louse</name>
    <name type="synonym">Caligus salmonis</name>
    <dbReference type="NCBI Taxonomy" id="72036"/>
    <lineage>
        <taxon>Eukaryota</taxon>
        <taxon>Metazoa</taxon>
        <taxon>Ecdysozoa</taxon>
        <taxon>Arthropoda</taxon>
        <taxon>Crustacea</taxon>
        <taxon>Multicrustacea</taxon>
        <taxon>Hexanauplia</taxon>
        <taxon>Copepoda</taxon>
        <taxon>Siphonostomatoida</taxon>
        <taxon>Caligidae</taxon>
        <taxon>Lepeophtheirus</taxon>
    </lineage>
</organism>
<accession>A0A0K2T7N2</accession>
<protein>
    <submittedName>
        <fullName evidence="1">Uncharacterized protein</fullName>
    </submittedName>
</protein>
<name>A0A0K2T7N2_LEPSM</name>
<reference evidence="1" key="1">
    <citation type="submission" date="2014-05" db="EMBL/GenBank/DDBJ databases">
        <authorList>
            <person name="Chronopoulou M."/>
        </authorList>
    </citation>
    <scope>NUCLEOTIDE SEQUENCE</scope>
    <source>
        <tissue evidence="1">Whole organism</tissue>
    </source>
</reference>